<reference evidence="2 3" key="1">
    <citation type="submission" date="2015-01" db="EMBL/GenBank/DDBJ databases">
        <title>Draft genome of the acidophilic iron oxidizer Ferrimicrobium acidiphilum strain T23.</title>
        <authorList>
            <person name="Poehlein A."/>
            <person name="Eisen S."/>
            <person name="Schloemann M."/>
            <person name="Johnson B.D."/>
            <person name="Daniel R."/>
            <person name="Muehling M."/>
        </authorList>
    </citation>
    <scope>NUCLEOTIDE SEQUENCE [LARGE SCALE GENOMIC DNA]</scope>
    <source>
        <strain evidence="2 3">T23</strain>
    </source>
</reference>
<evidence type="ECO:0000259" key="1">
    <source>
        <dbReference type="Pfam" id="PF04717"/>
    </source>
</evidence>
<dbReference type="EMBL" id="JXUW01000038">
    <property type="protein sequence ID" value="KJE75520.1"/>
    <property type="molecule type" value="Genomic_DNA"/>
</dbReference>
<evidence type="ECO:0000313" key="3">
    <source>
        <dbReference type="Proteomes" id="UP000032336"/>
    </source>
</evidence>
<dbReference type="Pfam" id="PF04717">
    <property type="entry name" value="Phage_base_V"/>
    <property type="match status" value="1"/>
</dbReference>
<dbReference type="RefSeq" id="WP_035390830.1">
    <property type="nucleotide sequence ID" value="NZ_JQKF01000031.1"/>
</dbReference>
<dbReference type="SUPFAM" id="SSF69279">
    <property type="entry name" value="Phage tail proteins"/>
    <property type="match status" value="1"/>
</dbReference>
<dbReference type="InterPro" id="IPR037026">
    <property type="entry name" value="Vgr_OB-fold_dom_sf"/>
</dbReference>
<dbReference type="AlphaFoldDB" id="A0A0D8FQF9"/>
<dbReference type="GeneID" id="78373739"/>
<dbReference type="Pfam" id="PF05954">
    <property type="entry name" value="Phage_GPD"/>
    <property type="match status" value="1"/>
</dbReference>
<feature type="domain" description="Gp5/Type VI secretion system Vgr protein OB-fold" evidence="1">
    <location>
        <begin position="363"/>
        <end position="436"/>
    </location>
</feature>
<dbReference type="SUPFAM" id="SSF69255">
    <property type="entry name" value="gp5 N-terminal domain-like"/>
    <property type="match status" value="1"/>
</dbReference>
<name>A0A0D8FQF9_9ACTN</name>
<proteinExistence type="predicted"/>
<sequence length="586" mass="60770">MSVTLSPTISLAGSALASSWQGALLEVHAELVLSRPARLVLRFADPGYSLLSKNTVALGMQVSLTVPGASSPLLTGEVTEVGCEQREGEQPELIVVAHDQSHRLARMSNVGTYLSMGVNDVVTSLAQAAGLTPSVSGSLPTIDYLMQVDTNLGLLDELAARTGCDWWVEGSDLHFAPPASVRTIQLTLGKTLRSFSARATGYHADKVVVDGWNRDEQEVVTGTASSASTAVLSTSPLAKLVESPGTAFGDASIVTSSIGANTQEEAATLSQVLLDRQAASSVEAWGVADGTVALALTDIVEVGGAGPLNGKYPVTSIDFSYRPHRGSLLRFRCGDRRRSPAMGLGGRGSENHGSVVSHPGLIVGLVTNINDPNKQGRVKVRFPGLSSKDESAWARLTGIGGGNNRGSVFVPEVNDEVLVAFEGGDTRLPVVIGGLYGSKSVIPTPDIDNGQVQSRQLQSRLGHYFRFLDGTSSANQAIELALSGGQNLIHLGKDKLTLQVPSNTPVDVIAGNSTISVAASGAITMKAQSISIQAQTSLELKAATISVDASSALSLQADAATTLKGSTVQVQSSGAMTIVGASVAIN</sequence>
<comment type="caution">
    <text evidence="2">The sequence shown here is derived from an EMBL/GenBank/DDBJ whole genome shotgun (WGS) entry which is preliminary data.</text>
</comment>
<organism evidence="2 3">
    <name type="scientific">Ferrimicrobium acidiphilum DSM 19497</name>
    <dbReference type="NCBI Taxonomy" id="1121877"/>
    <lineage>
        <taxon>Bacteria</taxon>
        <taxon>Bacillati</taxon>
        <taxon>Actinomycetota</taxon>
        <taxon>Acidimicrobiia</taxon>
        <taxon>Acidimicrobiales</taxon>
        <taxon>Acidimicrobiaceae</taxon>
        <taxon>Ferrimicrobium</taxon>
    </lineage>
</organism>
<evidence type="ECO:0000313" key="2">
    <source>
        <dbReference type="EMBL" id="KJE75520.1"/>
    </source>
</evidence>
<keyword evidence="3" id="KW-1185">Reference proteome</keyword>
<dbReference type="eggNOG" id="COG3501">
    <property type="taxonomic scope" value="Bacteria"/>
</dbReference>
<accession>A0A0D8FQF9</accession>
<dbReference type="Gene3D" id="2.40.50.230">
    <property type="entry name" value="Gp5 N-terminal domain"/>
    <property type="match status" value="1"/>
</dbReference>
<dbReference type="STRING" id="1121877.FEAC_27600"/>
<dbReference type="Proteomes" id="UP000032336">
    <property type="component" value="Unassembled WGS sequence"/>
</dbReference>
<protein>
    <submittedName>
        <fullName evidence="2">Phage-like baseplate assembly protein</fullName>
    </submittedName>
</protein>
<gene>
    <name evidence="2" type="ORF">FEAC_27600</name>
</gene>
<dbReference type="OrthoDB" id="1907165at2"/>
<dbReference type="InterPro" id="IPR006531">
    <property type="entry name" value="Gp5/Vgr_OB"/>
</dbReference>